<keyword evidence="1" id="KW-0472">Membrane</keyword>
<dbReference type="EMBL" id="AP027079">
    <property type="protein sequence ID" value="BDU69739.1"/>
    <property type="molecule type" value="Genomic_DNA"/>
</dbReference>
<organism evidence="2 3">
    <name type="scientific">Geothrix oryzae</name>
    <dbReference type="NCBI Taxonomy" id="2927975"/>
    <lineage>
        <taxon>Bacteria</taxon>
        <taxon>Pseudomonadati</taxon>
        <taxon>Acidobacteriota</taxon>
        <taxon>Holophagae</taxon>
        <taxon>Holophagales</taxon>
        <taxon>Holophagaceae</taxon>
        <taxon>Geothrix</taxon>
    </lineage>
</organism>
<evidence type="ECO:0000313" key="2">
    <source>
        <dbReference type="EMBL" id="BDU69739.1"/>
    </source>
</evidence>
<gene>
    <name evidence="2" type="ORF">GETHOR_18400</name>
</gene>
<keyword evidence="1" id="KW-1133">Transmembrane helix</keyword>
<reference evidence="3" key="1">
    <citation type="journal article" date="2023" name="Int. J. Syst. Evol. Microbiol.">
        <title>Mesoterricola silvestris gen. nov., sp. nov., Mesoterricola sediminis sp. nov., Geothrix oryzae sp. nov., Geothrix edaphica sp. nov., Geothrix rubra sp. nov., and Geothrix limicola sp. nov., six novel members of Acidobacteriota isolated from soils.</title>
        <authorList>
            <person name="Itoh H."/>
            <person name="Sugisawa Y."/>
            <person name="Mise K."/>
            <person name="Xu Z."/>
            <person name="Kuniyasu M."/>
            <person name="Ushijima N."/>
            <person name="Kawano K."/>
            <person name="Kobayashi E."/>
            <person name="Shiratori Y."/>
            <person name="Masuda Y."/>
            <person name="Senoo K."/>
        </authorList>
    </citation>
    <scope>NUCLEOTIDE SEQUENCE [LARGE SCALE GENOMIC DNA]</scope>
    <source>
        <strain evidence="3">Red222</strain>
    </source>
</reference>
<proteinExistence type="predicted"/>
<evidence type="ECO:0000313" key="3">
    <source>
        <dbReference type="Proteomes" id="UP001242010"/>
    </source>
</evidence>
<dbReference type="Proteomes" id="UP001242010">
    <property type="component" value="Chromosome"/>
</dbReference>
<sequence length="35" mass="3696">MSLVPDSAPTIPTHWPGIVVIVRPVGLGFVLRLTG</sequence>
<keyword evidence="1" id="KW-0812">Transmembrane</keyword>
<evidence type="ECO:0000256" key="1">
    <source>
        <dbReference type="SAM" id="Phobius"/>
    </source>
</evidence>
<accession>A0ABN6V0X6</accession>
<name>A0ABN6V0X6_9BACT</name>
<protein>
    <submittedName>
        <fullName evidence="2">Uncharacterized protein</fullName>
    </submittedName>
</protein>
<feature type="transmembrane region" description="Helical" evidence="1">
    <location>
        <begin position="15"/>
        <end position="34"/>
    </location>
</feature>
<keyword evidence="3" id="KW-1185">Reference proteome</keyword>